<evidence type="ECO:0000259" key="4">
    <source>
        <dbReference type="PROSITE" id="PS50893"/>
    </source>
</evidence>
<dbReference type="InterPro" id="IPR015854">
    <property type="entry name" value="ABC_transpr_LolD-like"/>
</dbReference>
<gene>
    <name evidence="5" type="ORF">METZ01_LOCUS26176</name>
</gene>
<dbReference type="GO" id="GO:0022857">
    <property type="term" value="F:transmembrane transporter activity"/>
    <property type="evidence" value="ECO:0007669"/>
    <property type="project" value="TreeGrafter"/>
</dbReference>
<dbReference type="SMART" id="SM00382">
    <property type="entry name" value="AAA"/>
    <property type="match status" value="1"/>
</dbReference>
<evidence type="ECO:0000313" key="5">
    <source>
        <dbReference type="EMBL" id="SUZ73322.1"/>
    </source>
</evidence>
<name>A0A381Q201_9ZZZZ</name>
<dbReference type="InterPro" id="IPR003593">
    <property type="entry name" value="AAA+_ATPase"/>
</dbReference>
<dbReference type="InterPro" id="IPR027417">
    <property type="entry name" value="P-loop_NTPase"/>
</dbReference>
<sequence length="217" mass="23798">MIEFQNASYSYIKGNGVNNLNVKIDEGEFAFLIGPTGSGKTTLMRLIYFDLIPDAGMVIVGKYSSSTITTRKIPGARKGVGMVFQDYKLLGDRNLFENTALPLHALGFPGKEIVDRVEEALDLVGLETKSEHLPMELSGGEQQRACLARAIVKEPDILLADEPTGNLDPVASFELVRLLETINEMGTTILMASHNYNLIKGRGRRILEIKNGTLRGS</sequence>
<reference evidence="5" key="1">
    <citation type="submission" date="2018-05" db="EMBL/GenBank/DDBJ databases">
        <authorList>
            <person name="Lanie J.A."/>
            <person name="Ng W.-L."/>
            <person name="Kazmierczak K.M."/>
            <person name="Andrzejewski T.M."/>
            <person name="Davidsen T.M."/>
            <person name="Wayne K.J."/>
            <person name="Tettelin H."/>
            <person name="Glass J.I."/>
            <person name="Rusch D."/>
            <person name="Podicherti R."/>
            <person name="Tsui H.-C.T."/>
            <person name="Winkler M.E."/>
        </authorList>
    </citation>
    <scope>NUCLEOTIDE SEQUENCE</scope>
</reference>
<dbReference type="InterPro" id="IPR003439">
    <property type="entry name" value="ABC_transporter-like_ATP-bd"/>
</dbReference>
<dbReference type="PROSITE" id="PS50893">
    <property type="entry name" value="ABC_TRANSPORTER_2"/>
    <property type="match status" value="1"/>
</dbReference>
<dbReference type="InterPro" id="IPR017871">
    <property type="entry name" value="ABC_transporter-like_CS"/>
</dbReference>
<feature type="domain" description="ABC transporter" evidence="4">
    <location>
        <begin position="2"/>
        <end position="217"/>
    </location>
</feature>
<dbReference type="GO" id="GO:0016887">
    <property type="term" value="F:ATP hydrolysis activity"/>
    <property type="evidence" value="ECO:0007669"/>
    <property type="project" value="InterPro"/>
</dbReference>
<dbReference type="EMBL" id="UINC01001175">
    <property type="protein sequence ID" value="SUZ73322.1"/>
    <property type="molecule type" value="Genomic_DNA"/>
</dbReference>
<dbReference type="GO" id="GO:0005886">
    <property type="term" value="C:plasma membrane"/>
    <property type="evidence" value="ECO:0007669"/>
    <property type="project" value="TreeGrafter"/>
</dbReference>
<dbReference type="PANTHER" id="PTHR24220:SF470">
    <property type="entry name" value="CELL DIVISION ATP-BINDING PROTEIN FTSE"/>
    <property type="match status" value="1"/>
</dbReference>
<comment type="similarity">
    <text evidence="1">Belongs to the ABC transporter superfamily.</text>
</comment>
<dbReference type="FunFam" id="3.40.50.300:FF:000056">
    <property type="entry name" value="Cell division ATP-binding protein FtsE"/>
    <property type="match status" value="1"/>
</dbReference>
<protein>
    <recommendedName>
        <fullName evidence="4">ABC transporter domain-containing protein</fullName>
    </recommendedName>
</protein>
<evidence type="ECO:0000256" key="2">
    <source>
        <dbReference type="ARBA" id="ARBA00022741"/>
    </source>
</evidence>
<keyword evidence="2" id="KW-0547">Nucleotide-binding</keyword>
<dbReference type="GO" id="GO:0005524">
    <property type="term" value="F:ATP binding"/>
    <property type="evidence" value="ECO:0007669"/>
    <property type="project" value="UniProtKB-KW"/>
</dbReference>
<dbReference type="AlphaFoldDB" id="A0A381Q201"/>
<dbReference type="Pfam" id="PF00005">
    <property type="entry name" value="ABC_tran"/>
    <property type="match status" value="1"/>
</dbReference>
<keyword evidence="3" id="KW-0067">ATP-binding</keyword>
<evidence type="ECO:0000256" key="1">
    <source>
        <dbReference type="ARBA" id="ARBA00005417"/>
    </source>
</evidence>
<dbReference type="SUPFAM" id="SSF52540">
    <property type="entry name" value="P-loop containing nucleoside triphosphate hydrolases"/>
    <property type="match status" value="1"/>
</dbReference>
<accession>A0A381Q201</accession>
<organism evidence="5">
    <name type="scientific">marine metagenome</name>
    <dbReference type="NCBI Taxonomy" id="408172"/>
    <lineage>
        <taxon>unclassified sequences</taxon>
        <taxon>metagenomes</taxon>
        <taxon>ecological metagenomes</taxon>
    </lineage>
</organism>
<dbReference type="PROSITE" id="PS00211">
    <property type="entry name" value="ABC_TRANSPORTER_1"/>
    <property type="match status" value="1"/>
</dbReference>
<dbReference type="PANTHER" id="PTHR24220">
    <property type="entry name" value="IMPORT ATP-BINDING PROTEIN"/>
    <property type="match status" value="1"/>
</dbReference>
<proteinExistence type="inferred from homology"/>
<evidence type="ECO:0000256" key="3">
    <source>
        <dbReference type="ARBA" id="ARBA00022840"/>
    </source>
</evidence>
<dbReference type="Gene3D" id="3.40.50.300">
    <property type="entry name" value="P-loop containing nucleotide triphosphate hydrolases"/>
    <property type="match status" value="1"/>
</dbReference>